<feature type="compositionally biased region" description="Acidic residues" evidence="3">
    <location>
        <begin position="241"/>
        <end position="250"/>
    </location>
</feature>
<dbReference type="SMART" id="SM00248">
    <property type="entry name" value="ANK"/>
    <property type="match status" value="4"/>
</dbReference>
<dbReference type="PROSITE" id="PS50297">
    <property type="entry name" value="ANK_REP_REGION"/>
    <property type="match status" value="1"/>
</dbReference>
<feature type="compositionally biased region" description="Basic and acidic residues" evidence="3">
    <location>
        <begin position="220"/>
        <end position="240"/>
    </location>
</feature>
<dbReference type="GO" id="GO:0085020">
    <property type="term" value="P:protein K6-linked ubiquitination"/>
    <property type="evidence" value="ECO:0007669"/>
    <property type="project" value="TreeGrafter"/>
</dbReference>
<accession>A0A6C0FAE1</accession>
<keyword evidence="1" id="KW-0677">Repeat</keyword>
<dbReference type="EMBL" id="MN738835">
    <property type="protein sequence ID" value="QHT38836.1"/>
    <property type="molecule type" value="Genomic_DNA"/>
</dbReference>
<evidence type="ECO:0008006" key="5">
    <source>
        <dbReference type="Google" id="ProtNLM"/>
    </source>
</evidence>
<dbReference type="PROSITE" id="PS50088">
    <property type="entry name" value="ANK_REPEAT"/>
    <property type="match status" value="1"/>
</dbReference>
<dbReference type="Gene3D" id="1.25.40.20">
    <property type="entry name" value="Ankyrin repeat-containing domain"/>
    <property type="match status" value="2"/>
</dbReference>
<dbReference type="SUPFAM" id="SSF48403">
    <property type="entry name" value="Ankyrin repeat"/>
    <property type="match status" value="1"/>
</dbReference>
<proteinExistence type="predicted"/>
<evidence type="ECO:0000256" key="1">
    <source>
        <dbReference type="ARBA" id="ARBA00022737"/>
    </source>
</evidence>
<feature type="compositionally biased region" description="Basic residues" evidence="3">
    <location>
        <begin position="1"/>
        <end position="14"/>
    </location>
</feature>
<evidence type="ECO:0000256" key="2">
    <source>
        <dbReference type="ARBA" id="ARBA00023043"/>
    </source>
</evidence>
<evidence type="ECO:0000256" key="3">
    <source>
        <dbReference type="SAM" id="MobiDB-lite"/>
    </source>
</evidence>
<dbReference type="PANTHER" id="PTHR24171:SF8">
    <property type="entry name" value="BRCA1-ASSOCIATED RING DOMAIN PROTEIN 1"/>
    <property type="match status" value="1"/>
</dbReference>
<organism evidence="4">
    <name type="scientific">viral metagenome</name>
    <dbReference type="NCBI Taxonomy" id="1070528"/>
    <lineage>
        <taxon>unclassified sequences</taxon>
        <taxon>metagenomes</taxon>
        <taxon>organismal metagenomes</taxon>
    </lineage>
</organism>
<dbReference type="InterPro" id="IPR002110">
    <property type="entry name" value="Ankyrin_rpt"/>
</dbReference>
<evidence type="ECO:0000313" key="4">
    <source>
        <dbReference type="EMBL" id="QHT38836.1"/>
    </source>
</evidence>
<dbReference type="GO" id="GO:0031436">
    <property type="term" value="C:BRCA1-BARD1 complex"/>
    <property type="evidence" value="ECO:0007669"/>
    <property type="project" value="TreeGrafter"/>
</dbReference>
<sequence>MKQNLIKKSRKKIASRNTDKKITRKRRRNKNVSMKAGTIINRDNVYTIDNLIADIQAPGASIDVITRSVFRHRDTVGINEQRESDGVTVLLAVISLPIERADIVAEIIRLGGTPNIPDDDGNYPLINAMKNRYYTIAKILLKGDANGSNQARLDITEPSGLRNNALTLIVSLANVEDVLRPSGAVTPPPTILNEDLQVTLPSPTVAIGRLARGELQADFSRPESRTRKRKHMDESKHESDDLSEDENDEELEDIDRGHYDGSVADSDMFSVASYERRKNAAIEVMMLILKRRDRFNYGVDVNYKDASQRTALMMACAHQDMMTIQTIMDKRGDDIQLNLIDFEGKSAIMHLVENDDSYLDDTSSIYSGDNSTFQESSILDYMLSHMWSLLPIGRRQRFKLNLKDKISGETALMYAVRKDNGEAVRMLLEYGADYEVKNNNGQTAKDIADTHIRYDGMTHIEMSQILSSFINKVEFREGVTSEQFEKCINKEDSGDVIDLFTSEKLDRADAVFLPISIMEPSDTREEGHCFHRQFLWDWFQVSFRNPDFNDLDERTWPKNPYSNKRVPLNWIIETYPEHFDNIPRNALNRDIALEGNDGGPGVGRGLFP</sequence>
<feature type="region of interest" description="Disordered" evidence="3">
    <location>
        <begin position="1"/>
        <end position="33"/>
    </location>
</feature>
<dbReference type="Pfam" id="PF13857">
    <property type="entry name" value="Ank_5"/>
    <property type="match status" value="1"/>
</dbReference>
<dbReference type="PANTHER" id="PTHR24171">
    <property type="entry name" value="ANKYRIN REPEAT DOMAIN-CONTAINING PROTEIN 39-RELATED"/>
    <property type="match status" value="1"/>
</dbReference>
<dbReference type="GO" id="GO:0070531">
    <property type="term" value="C:BRCA1-A complex"/>
    <property type="evidence" value="ECO:0007669"/>
    <property type="project" value="TreeGrafter"/>
</dbReference>
<dbReference type="InterPro" id="IPR036770">
    <property type="entry name" value="Ankyrin_rpt-contain_sf"/>
</dbReference>
<feature type="region of interest" description="Disordered" evidence="3">
    <location>
        <begin position="211"/>
        <end position="250"/>
    </location>
</feature>
<reference evidence="4" key="1">
    <citation type="journal article" date="2020" name="Nature">
        <title>Giant virus diversity and host interactions through global metagenomics.</title>
        <authorList>
            <person name="Schulz F."/>
            <person name="Roux S."/>
            <person name="Paez-Espino D."/>
            <person name="Jungbluth S."/>
            <person name="Walsh D.A."/>
            <person name="Denef V.J."/>
            <person name="McMahon K.D."/>
            <person name="Konstantinidis K.T."/>
            <person name="Eloe-Fadrosh E.A."/>
            <person name="Kyrpides N.C."/>
            <person name="Woyke T."/>
        </authorList>
    </citation>
    <scope>NUCLEOTIDE SEQUENCE</scope>
    <source>
        <strain evidence="4">GVMAG-S-ERX556106-38</strain>
    </source>
</reference>
<protein>
    <recommendedName>
        <fullName evidence="5">Ankyrin repeat protein</fullName>
    </recommendedName>
</protein>
<dbReference type="GO" id="GO:0004842">
    <property type="term" value="F:ubiquitin-protein transferase activity"/>
    <property type="evidence" value="ECO:0007669"/>
    <property type="project" value="TreeGrafter"/>
</dbReference>
<dbReference type="AlphaFoldDB" id="A0A6C0FAE1"/>
<keyword evidence="2" id="KW-0040">ANK repeat</keyword>
<name>A0A6C0FAE1_9ZZZZ</name>